<dbReference type="InterPro" id="IPR032979">
    <property type="entry name" value="ENGase"/>
</dbReference>
<dbReference type="EMBL" id="JALJOS010000010">
    <property type="protein sequence ID" value="KAK9833779.1"/>
    <property type="molecule type" value="Genomic_DNA"/>
</dbReference>
<dbReference type="InterPro" id="IPR017853">
    <property type="entry name" value="GH"/>
</dbReference>
<organism evidence="3 4">
    <name type="scientific">Apatococcus lobatus</name>
    <dbReference type="NCBI Taxonomy" id="904363"/>
    <lineage>
        <taxon>Eukaryota</taxon>
        <taxon>Viridiplantae</taxon>
        <taxon>Chlorophyta</taxon>
        <taxon>core chlorophytes</taxon>
        <taxon>Trebouxiophyceae</taxon>
        <taxon>Chlorellales</taxon>
        <taxon>Chlorellaceae</taxon>
        <taxon>Apatococcus</taxon>
    </lineage>
</organism>
<dbReference type="PANTHER" id="PTHR13246">
    <property type="entry name" value="ENDO BETA N-ACETYLGLUCOSAMINIDASE"/>
    <property type="match status" value="1"/>
</dbReference>
<reference evidence="3 4" key="1">
    <citation type="journal article" date="2024" name="Nat. Commun.">
        <title>Phylogenomics reveals the evolutionary origins of lichenization in chlorophyte algae.</title>
        <authorList>
            <person name="Puginier C."/>
            <person name="Libourel C."/>
            <person name="Otte J."/>
            <person name="Skaloud P."/>
            <person name="Haon M."/>
            <person name="Grisel S."/>
            <person name="Petersen M."/>
            <person name="Berrin J.G."/>
            <person name="Delaux P.M."/>
            <person name="Dal Grande F."/>
            <person name="Keller J."/>
        </authorList>
    </citation>
    <scope>NUCLEOTIDE SEQUENCE [LARGE SCALE GENOMIC DNA]</scope>
    <source>
        <strain evidence="3 4">SAG 2145</strain>
    </source>
</reference>
<dbReference type="GO" id="GO:0033925">
    <property type="term" value="F:mannosyl-glycoprotein endo-beta-N-acetylglucosaminidase activity"/>
    <property type="evidence" value="ECO:0007669"/>
    <property type="project" value="UniProtKB-EC"/>
</dbReference>
<keyword evidence="4" id="KW-1185">Reference proteome</keyword>
<dbReference type="Proteomes" id="UP001438707">
    <property type="component" value="Unassembled WGS sequence"/>
</dbReference>
<gene>
    <name evidence="3" type="ORF">WJX74_005705</name>
</gene>
<proteinExistence type="predicted"/>
<dbReference type="GO" id="GO:0005829">
    <property type="term" value="C:cytosol"/>
    <property type="evidence" value="ECO:0007669"/>
    <property type="project" value="UniProtKB-SubCell"/>
</dbReference>
<evidence type="ECO:0000259" key="2">
    <source>
        <dbReference type="Pfam" id="PF03644"/>
    </source>
</evidence>
<evidence type="ECO:0000256" key="1">
    <source>
        <dbReference type="SAM" id="MobiDB-lite"/>
    </source>
</evidence>
<protein>
    <recommendedName>
        <fullName evidence="2">Cytosolic endo-beta-N-acetylglucosaminidase TIM barrel domain-containing protein</fullName>
    </recommendedName>
</protein>
<dbReference type="Gene3D" id="2.60.120.260">
    <property type="entry name" value="Galactose-binding domain-like"/>
    <property type="match status" value="1"/>
</dbReference>
<evidence type="ECO:0000313" key="4">
    <source>
        <dbReference type="Proteomes" id="UP001438707"/>
    </source>
</evidence>
<dbReference type="PANTHER" id="PTHR13246:SF1">
    <property type="entry name" value="CYTOSOLIC ENDO-BETA-N-ACETYLGLUCOSAMINIDASE"/>
    <property type="match status" value="1"/>
</dbReference>
<feature type="region of interest" description="Disordered" evidence="1">
    <location>
        <begin position="482"/>
        <end position="507"/>
    </location>
</feature>
<dbReference type="SUPFAM" id="SSF51445">
    <property type="entry name" value="(Trans)glycosidases"/>
    <property type="match status" value="1"/>
</dbReference>
<dbReference type="Pfam" id="PF03644">
    <property type="entry name" value="Glyco_hydro_85"/>
    <property type="match status" value="1"/>
</dbReference>
<accession>A0AAW1RJ11</accession>
<dbReference type="InterPro" id="IPR005201">
    <property type="entry name" value="TIM_ENGase"/>
</dbReference>
<comment type="caution">
    <text evidence="3">The sequence shown here is derived from an EMBL/GenBank/DDBJ whole genome shotgun (WGS) entry which is preliminary data.</text>
</comment>
<evidence type="ECO:0000313" key="3">
    <source>
        <dbReference type="EMBL" id="KAK9833779.1"/>
    </source>
</evidence>
<name>A0AAW1RJ11_9CHLO</name>
<dbReference type="AlphaFoldDB" id="A0AAW1RJ11"/>
<dbReference type="Gene3D" id="3.20.20.80">
    <property type="entry name" value="Glycosidases"/>
    <property type="match status" value="1"/>
</dbReference>
<sequence length="575" mass="62528">MPAAYLTGLPELYDWTPSGTARVRSHQDQSDRAVGTPKLLVCHDLAGGYTKGDLEEEGGSDANNYLISHAWHTIDTFVYFSHRLVTIPPLGWIAAAHLHGTKVLGTFITEWAEGGALCEQLFASPEAAETAAGQLSRIAVHHGFDGWLLNIENTLSEAAITNLLHFIRVMTEQAHGMDPSGTILWYDAVTMEGKLEWQDTLSPLNAPFFQACDGLFVNYSWKAETPAQAAAAALASGRPETDVYMGIDVYGRNTYGGGGMDCDVAIKAALAAGLSVALFAPGWVWEHGDRDRWRDRDQEFWDRILAAWPHRPPTATSLPFSSCFNPGHGSDWWHQGALAWQRPWWSIGRQSQQPIFFKRTIGPFTAEISDKQPWSGGASLRITGLPQHDEQKASFELFRVAFPLQEAVPERSAWQIRAVTGHLDASRCLKLSLALHLKGKAVTPALDSHGPSAPAQPAATESGMDHTKVLVYDLSCCSGTGAEETPPSENVMAPDHPSSSQAIRHEPAAQAGRASMIPWISGSWHVQPSALGITGWTMTSVWLNCSMLAEPSGSSKEALTSYLGEIAIKYAPVAI</sequence>
<feature type="domain" description="Cytosolic endo-beta-N-acetylglucosaminidase TIM barrel" evidence="2">
    <location>
        <begin position="57"/>
        <end position="332"/>
    </location>
</feature>